<evidence type="ECO:0000313" key="2">
    <source>
        <dbReference type="Proteomes" id="UP001304671"/>
    </source>
</evidence>
<name>A0ABU5QU81_9BACT</name>
<dbReference type="EMBL" id="JAYFUL010000062">
    <property type="protein sequence ID" value="MEA5260667.1"/>
    <property type="molecule type" value="Genomic_DNA"/>
</dbReference>
<proteinExistence type="predicted"/>
<keyword evidence="2" id="KW-1185">Reference proteome</keyword>
<evidence type="ECO:0000313" key="1">
    <source>
        <dbReference type="EMBL" id="MEA5260667.1"/>
    </source>
</evidence>
<sequence>MTIQKMKKVWLLLFLPIIFINMIPSNNKKIQQNAFVSASDSCNCYSTSSLYNIQVYFNNNVPGDLKSFNNQSQVDCFAWQEFISLNWPMNPSSSFGKPYDMGAVQWETYMPREVLFPDQGVKPPAWGTLVSDKYAKKFKTQRLLMNKMSTKLLTFTSKIDNSDSLNTFSADQAAPQGKPSWLGSQNGKNVWYEILLNKDYYDFVVQKGYYNAVTQHDSVKAGHPINFPQGVYHGKVGAIELKAAWMEVPDPLSPQWARYKLSRATVLDPSTNQLRTTTVALVGLHILHKTQNQPTWVWATFEQVDNAPTSSTVGSPPYGYNFYNANCTAQQVTIKTKTGGDSVVTVSCSPNVSPPYYLNQGAPVPIQITRSNPIDPNDAAPINQRMQGNIKKVYPNSVWQYYQLVDVIWSQSVQKDPTTPIEAPRSLNASSMLSGVPIVANTTLESYVQKTNTCTSCHVYSTIAPYPLNSINDNIFGDFSFAISFAKYKTTFTKPSSSNLKTPHPDLKSLKKTMKKVAIQY</sequence>
<accession>A0ABU5QU81</accession>
<gene>
    <name evidence="1" type="ORF">VB264_22910</name>
</gene>
<reference evidence="1 2" key="1">
    <citation type="submission" date="2023-12" db="EMBL/GenBank/DDBJ databases">
        <title>Novel species of the genus Arcicella isolated from rivers.</title>
        <authorList>
            <person name="Lu H."/>
        </authorList>
    </citation>
    <scope>NUCLEOTIDE SEQUENCE [LARGE SCALE GENOMIC DNA]</scope>
    <source>
        <strain evidence="1 2">LMG 21963</strain>
    </source>
</reference>
<comment type="caution">
    <text evidence="1">The sequence shown here is derived from an EMBL/GenBank/DDBJ whole genome shotgun (WGS) entry which is preliminary data.</text>
</comment>
<organism evidence="1 2">
    <name type="scientific">Arcicella aquatica</name>
    <dbReference type="NCBI Taxonomy" id="217141"/>
    <lineage>
        <taxon>Bacteria</taxon>
        <taxon>Pseudomonadati</taxon>
        <taxon>Bacteroidota</taxon>
        <taxon>Cytophagia</taxon>
        <taxon>Cytophagales</taxon>
        <taxon>Flectobacillaceae</taxon>
        <taxon>Arcicella</taxon>
    </lineage>
</organism>
<dbReference type="RefSeq" id="WP_323253394.1">
    <property type="nucleotide sequence ID" value="NZ_JAYFUL010000062.1"/>
</dbReference>
<evidence type="ECO:0008006" key="3">
    <source>
        <dbReference type="Google" id="ProtNLM"/>
    </source>
</evidence>
<dbReference type="Proteomes" id="UP001304671">
    <property type="component" value="Unassembled WGS sequence"/>
</dbReference>
<protein>
    <recommendedName>
        <fullName evidence="3">Cytochrome c family protein</fullName>
    </recommendedName>
</protein>